<dbReference type="EMBL" id="BAABHA010000015">
    <property type="protein sequence ID" value="GAA4391937.1"/>
    <property type="molecule type" value="Genomic_DNA"/>
</dbReference>
<dbReference type="Proteomes" id="UP001500454">
    <property type="component" value="Unassembled WGS sequence"/>
</dbReference>
<evidence type="ECO:0000313" key="2">
    <source>
        <dbReference type="Proteomes" id="UP001500454"/>
    </source>
</evidence>
<evidence type="ECO:0000313" key="1">
    <source>
        <dbReference type="EMBL" id="GAA4391937.1"/>
    </source>
</evidence>
<dbReference type="RefSeq" id="WP_345227419.1">
    <property type="nucleotide sequence ID" value="NZ_BAABHA010000015.1"/>
</dbReference>
<comment type="caution">
    <text evidence="1">The sequence shown here is derived from an EMBL/GenBank/DDBJ whole genome shotgun (WGS) entry which is preliminary data.</text>
</comment>
<proteinExistence type="predicted"/>
<keyword evidence="2" id="KW-1185">Reference proteome</keyword>
<gene>
    <name evidence="1" type="ORF">GCM10023186_41850</name>
</gene>
<protein>
    <submittedName>
        <fullName evidence="1">Uncharacterized protein</fullName>
    </submittedName>
</protein>
<reference evidence="2" key="1">
    <citation type="journal article" date="2019" name="Int. J. Syst. Evol. Microbiol.">
        <title>The Global Catalogue of Microorganisms (GCM) 10K type strain sequencing project: providing services to taxonomists for standard genome sequencing and annotation.</title>
        <authorList>
            <consortium name="The Broad Institute Genomics Platform"/>
            <consortium name="The Broad Institute Genome Sequencing Center for Infectious Disease"/>
            <person name="Wu L."/>
            <person name="Ma J."/>
        </authorList>
    </citation>
    <scope>NUCLEOTIDE SEQUENCE [LARGE SCALE GENOMIC DNA]</scope>
    <source>
        <strain evidence="2">JCM 17924</strain>
    </source>
</reference>
<organism evidence="1 2">
    <name type="scientific">Hymenobacter koreensis</name>
    <dbReference type="NCBI Taxonomy" id="1084523"/>
    <lineage>
        <taxon>Bacteria</taxon>
        <taxon>Pseudomonadati</taxon>
        <taxon>Bacteroidota</taxon>
        <taxon>Cytophagia</taxon>
        <taxon>Cytophagales</taxon>
        <taxon>Hymenobacteraceae</taxon>
        <taxon>Hymenobacter</taxon>
    </lineage>
</organism>
<sequence length="82" mass="9262">MPATAPAMLESYTLRAEASDWSKCLHVGKPHLYDTLGLLSACRYLWDLITSPKTSEDNKPGYRLQLAAFQDVLIQRHSPFQP</sequence>
<name>A0ABP8JJV2_9BACT</name>
<accession>A0ABP8JJV2</accession>